<dbReference type="AlphaFoldDB" id="A0A022RML3"/>
<dbReference type="GO" id="GO:0005634">
    <property type="term" value="C:nucleus"/>
    <property type="evidence" value="ECO:0007669"/>
    <property type="project" value="UniProtKB-SubCell"/>
</dbReference>
<organism evidence="8 9">
    <name type="scientific">Erythranthe guttata</name>
    <name type="common">Yellow monkey flower</name>
    <name type="synonym">Mimulus guttatus</name>
    <dbReference type="NCBI Taxonomy" id="4155"/>
    <lineage>
        <taxon>Eukaryota</taxon>
        <taxon>Viridiplantae</taxon>
        <taxon>Streptophyta</taxon>
        <taxon>Embryophyta</taxon>
        <taxon>Tracheophyta</taxon>
        <taxon>Spermatophyta</taxon>
        <taxon>Magnoliopsida</taxon>
        <taxon>eudicotyledons</taxon>
        <taxon>Gunneridae</taxon>
        <taxon>Pentapetalae</taxon>
        <taxon>asterids</taxon>
        <taxon>lamiids</taxon>
        <taxon>Lamiales</taxon>
        <taxon>Phrymaceae</taxon>
        <taxon>Erythranthe</taxon>
    </lineage>
</organism>
<keyword evidence="9" id="KW-1185">Reference proteome</keyword>
<evidence type="ECO:0000313" key="9">
    <source>
        <dbReference type="Proteomes" id="UP000030748"/>
    </source>
</evidence>
<evidence type="ECO:0000256" key="2">
    <source>
        <dbReference type="ARBA" id="ARBA00023015"/>
    </source>
</evidence>
<dbReference type="eggNOG" id="ENOG502QSB3">
    <property type="taxonomic scope" value="Eukaryota"/>
</dbReference>
<comment type="domain">
    <text evidence="5">The PPC domain mediates interactions between AHL proteins.</text>
</comment>
<dbReference type="Gene3D" id="3.30.1330.80">
    <property type="entry name" value="Hypothetical protein, similar to alpha- acetolactate decarboxylase, domain 2"/>
    <property type="match status" value="1"/>
</dbReference>
<name>A0A022RML3_ERYGU</name>
<evidence type="ECO:0000256" key="6">
    <source>
        <dbReference type="SAM" id="MobiDB-lite"/>
    </source>
</evidence>
<comment type="function">
    <text evidence="1 5">Transcription factor that specifically binds AT-rich DNA sequences related to the nuclear matrix attachment regions (MARs).</text>
</comment>
<feature type="compositionally biased region" description="Low complexity" evidence="6">
    <location>
        <begin position="93"/>
        <end position="113"/>
    </location>
</feature>
<keyword evidence="4 5" id="KW-0804">Transcription</keyword>
<keyword evidence="2 5" id="KW-0805">Transcription regulation</keyword>
<proteinExistence type="predicted"/>
<dbReference type="STRING" id="4155.A0A022RML3"/>
<dbReference type="SUPFAM" id="SSF117856">
    <property type="entry name" value="AF0104/ALDC/Ptd012-like"/>
    <property type="match status" value="1"/>
</dbReference>
<feature type="compositionally biased region" description="Gly residues" evidence="6">
    <location>
        <begin position="299"/>
        <end position="310"/>
    </location>
</feature>
<dbReference type="Proteomes" id="UP000030748">
    <property type="component" value="Unassembled WGS sequence"/>
</dbReference>
<dbReference type="InterPro" id="IPR039605">
    <property type="entry name" value="AHL"/>
</dbReference>
<dbReference type="SMART" id="SM00384">
    <property type="entry name" value="AT_hook"/>
    <property type="match status" value="2"/>
</dbReference>
<dbReference type="OrthoDB" id="1750003at2759"/>
<gene>
    <name evidence="8" type="ORF">MIMGU_mgv1a009137mg</name>
</gene>
<evidence type="ECO:0000256" key="1">
    <source>
        <dbReference type="ARBA" id="ARBA00003687"/>
    </source>
</evidence>
<feature type="region of interest" description="Disordered" evidence="6">
    <location>
        <begin position="276"/>
        <end position="352"/>
    </location>
</feature>
<dbReference type="InterPro" id="IPR017956">
    <property type="entry name" value="AT_hook_DNA-bd_motif"/>
</dbReference>
<dbReference type="PROSITE" id="PS51742">
    <property type="entry name" value="PPC"/>
    <property type="match status" value="1"/>
</dbReference>
<evidence type="ECO:0000259" key="7">
    <source>
        <dbReference type="PROSITE" id="PS51742"/>
    </source>
</evidence>
<dbReference type="OMA" id="MNMGSEP"/>
<dbReference type="PhylomeDB" id="A0A022RML3"/>
<protein>
    <recommendedName>
        <fullName evidence="5">AT-hook motif nuclear-localized protein</fullName>
    </recommendedName>
</protein>
<feature type="domain" description="PPC" evidence="7">
    <location>
        <begin position="156"/>
        <end position="295"/>
    </location>
</feature>
<accession>A0A022RML3</accession>
<sequence length="352" mass="35691">MSGASETTAAAAAMANREPFNVTAAASQTQMEHQMRMPYAGDGACGFMQMGSSPPPYQSIPSGGMVVNHVGNSSEQKRRRGRPRKYAPDGNIAFSMASSPQQQQPQGFSQTAAPPHLPSQAAAAADGSGSPSGKKVRGRPRGSRNKKQQKEALGSTGIGFIPYVLNVNAGEDVSSKIMAVFQNGPRAVCILSANGTISTVTLSQAATSGGTVTYEGRFDILSLSGSFMLSQVGGQKRRTGGLSVSLAGPDGSVLGGSVAGLLIAATPTQVIVGSFLPDGHKEGGRKKGASSVPARVNTGGSGGGDGGGGSSSFSRGTQSESSDGGPLSPLNMTGGHPFNEITPQAMSSMPWK</sequence>
<comment type="subcellular location">
    <subcellularLocation>
        <location evidence="5">Nucleus</location>
    </subcellularLocation>
</comment>
<keyword evidence="5" id="KW-0539">Nucleus</keyword>
<dbReference type="PANTHER" id="PTHR31500:SF57">
    <property type="entry name" value="AT-HOOK MOTIF NUCLEAR-LOCALIZED PROTEIN 10"/>
    <property type="match status" value="1"/>
</dbReference>
<dbReference type="CDD" id="cd11378">
    <property type="entry name" value="DUF296"/>
    <property type="match status" value="1"/>
</dbReference>
<feature type="compositionally biased region" description="Polar residues" evidence="6">
    <location>
        <begin position="341"/>
        <end position="352"/>
    </location>
</feature>
<dbReference type="KEGG" id="egt:105953660"/>
<feature type="region of interest" description="Disordered" evidence="6">
    <location>
        <begin position="50"/>
        <end position="152"/>
    </location>
</feature>
<dbReference type="GO" id="GO:0003680">
    <property type="term" value="F:minor groove of adenine-thymine-rich DNA binding"/>
    <property type="evidence" value="ECO:0007669"/>
    <property type="project" value="UniProtKB-UniRule"/>
</dbReference>
<evidence type="ECO:0000313" key="8">
    <source>
        <dbReference type="EMBL" id="EYU41196.1"/>
    </source>
</evidence>
<reference evidence="8 9" key="1">
    <citation type="journal article" date="2013" name="Proc. Natl. Acad. Sci. U.S.A.">
        <title>Fine-scale variation in meiotic recombination in Mimulus inferred from population shotgun sequencing.</title>
        <authorList>
            <person name="Hellsten U."/>
            <person name="Wright K.M."/>
            <person name="Jenkins J."/>
            <person name="Shu S."/>
            <person name="Yuan Y."/>
            <person name="Wessler S.R."/>
            <person name="Schmutz J."/>
            <person name="Willis J.H."/>
            <person name="Rokhsar D.S."/>
        </authorList>
    </citation>
    <scope>NUCLEOTIDE SEQUENCE [LARGE SCALE GENOMIC DNA]</scope>
    <source>
        <strain evidence="9">cv. DUN x IM62</strain>
    </source>
</reference>
<feature type="compositionally biased region" description="Basic residues" evidence="6">
    <location>
        <begin position="134"/>
        <end position="147"/>
    </location>
</feature>
<feature type="compositionally biased region" description="Low complexity" evidence="6">
    <location>
        <begin position="311"/>
        <end position="322"/>
    </location>
</feature>
<dbReference type="EMBL" id="KI630353">
    <property type="protein sequence ID" value="EYU41196.1"/>
    <property type="molecule type" value="Genomic_DNA"/>
</dbReference>
<dbReference type="Pfam" id="PF03479">
    <property type="entry name" value="PCC"/>
    <property type="match status" value="1"/>
</dbReference>
<evidence type="ECO:0000256" key="4">
    <source>
        <dbReference type="ARBA" id="ARBA00023163"/>
    </source>
</evidence>
<evidence type="ECO:0000256" key="3">
    <source>
        <dbReference type="ARBA" id="ARBA00023125"/>
    </source>
</evidence>
<keyword evidence="3 5" id="KW-0238">DNA-binding</keyword>
<dbReference type="InterPro" id="IPR005175">
    <property type="entry name" value="PPC_dom"/>
</dbReference>
<evidence type="ECO:0000256" key="5">
    <source>
        <dbReference type="RuleBase" id="RU367031"/>
    </source>
</evidence>
<dbReference type="PANTHER" id="PTHR31500">
    <property type="entry name" value="AT-HOOK MOTIF NUCLEAR-LOCALIZED PROTEIN 9"/>
    <property type="match status" value="1"/>
</dbReference>